<feature type="signal peptide" evidence="1">
    <location>
        <begin position="1"/>
        <end position="19"/>
    </location>
</feature>
<name>A0A7S1UED5_9STRA</name>
<dbReference type="InterPro" id="IPR032801">
    <property type="entry name" value="PXL2A/B/C"/>
</dbReference>
<dbReference type="Pfam" id="PF13911">
    <property type="entry name" value="AhpC-TSA_2"/>
    <property type="match status" value="1"/>
</dbReference>
<dbReference type="EMBL" id="HBGJ01037174">
    <property type="protein sequence ID" value="CAD9265039.1"/>
    <property type="molecule type" value="Transcribed_RNA"/>
</dbReference>
<dbReference type="AlphaFoldDB" id="A0A7S1UED5"/>
<proteinExistence type="predicted"/>
<dbReference type="GO" id="GO:0009507">
    <property type="term" value="C:chloroplast"/>
    <property type="evidence" value="ECO:0007669"/>
    <property type="project" value="TreeGrafter"/>
</dbReference>
<dbReference type="PANTHER" id="PTHR28630:SF23">
    <property type="entry name" value="THIOREDOXIN SUPERFAMILY PROTEIN"/>
    <property type="match status" value="1"/>
</dbReference>
<keyword evidence="1" id="KW-0732">Signal</keyword>
<feature type="chain" id="PRO_5031175365" evidence="1">
    <location>
        <begin position="20"/>
        <end position="287"/>
    </location>
</feature>
<organism evidence="2">
    <name type="scientific">Phaeomonas parva</name>
    <dbReference type="NCBI Taxonomy" id="124430"/>
    <lineage>
        <taxon>Eukaryota</taxon>
        <taxon>Sar</taxon>
        <taxon>Stramenopiles</taxon>
        <taxon>Ochrophyta</taxon>
        <taxon>Pinguiophyceae</taxon>
        <taxon>Pinguiochrysidales</taxon>
        <taxon>Pinguiochrysidaceae</taxon>
        <taxon>Phaeomonas</taxon>
    </lineage>
</organism>
<dbReference type="PANTHER" id="PTHR28630">
    <property type="match status" value="1"/>
</dbReference>
<sequence>MPAMIRSALVLAAASQATGLQAGRRAPPLRRAPLSQPLFATGHELTGPELSGTSIYDAIKEVPVYAASDGGRTPHDLGSLWGRDEVVVLVFFRRYDIHGFPGTPPPYATLSSFIRNPNTNRNPVSSFGCPFCQELALTLARDVIPTLGAAGVKLVAVGIGTGTRAVELCEHLSFPTANLFADPTNEAYGYLGFMKDAAKTFFDARTPLAIAERIRRDGAKDLLASFGRWKPWTPPRLDQGYQQGGCFVFQGENAIYGYKDPATGAHADLNKIVGIALASQRTLRVHA</sequence>
<evidence type="ECO:0000256" key="1">
    <source>
        <dbReference type="SAM" id="SignalP"/>
    </source>
</evidence>
<evidence type="ECO:0000313" key="2">
    <source>
        <dbReference type="EMBL" id="CAD9265039.1"/>
    </source>
</evidence>
<protein>
    <submittedName>
        <fullName evidence="2">Uncharacterized protein</fullName>
    </submittedName>
</protein>
<reference evidence="2" key="1">
    <citation type="submission" date="2021-01" db="EMBL/GenBank/DDBJ databases">
        <authorList>
            <person name="Corre E."/>
            <person name="Pelletier E."/>
            <person name="Niang G."/>
            <person name="Scheremetjew M."/>
            <person name="Finn R."/>
            <person name="Kale V."/>
            <person name="Holt S."/>
            <person name="Cochrane G."/>
            <person name="Meng A."/>
            <person name="Brown T."/>
            <person name="Cohen L."/>
        </authorList>
    </citation>
    <scope>NUCLEOTIDE SEQUENCE</scope>
    <source>
        <strain evidence="2">CCMP2877</strain>
    </source>
</reference>
<accession>A0A7S1UED5</accession>
<gene>
    <name evidence="2" type="ORF">PPAR1163_LOCUS23455</name>
</gene>